<dbReference type="AlphaFoldDB" id="A0A9N9QJD4"/>
<dbReference type="Gene3D" id="2.30.29.30">
    <property type="entry name" value="Pleckstrin-homology domain (PH domain)/Phosphotyrosine-binding domain (PTB)"/>
    <property type="match status" value="1"/>
</dbReference>
<accession>A0A9N9QJD4</accession>
<organism evidence="6 7">
    <name type="scientific">Ceutorhynchus assimilis</name>
    <name type="common">cabbage seed weevil</name>
    <dbReference type="NCBI Taxonomy" id="467358"/>
    <lineage>
        <taxon>Eukaryota</taxon>
        <taxon>Metazoa</taxon>
        <taxon>Ecdysozoa</taxon>
        <taxon>Arthropoda</taxon>
        <taxon>Hexapoda</taxon>
        <taxon>Insecta</taxon>
        <taxon>Pterygota</taxon>
        <taxon>Neoptera</taxon>
        <taxon>Endopterygota</taxon>
        <taxon>Coleoptera</taxon>
        <taxon>Polyphaga</taxon>
        <taxon>Cucujiformia</taxon>
        <taxon>Curculionidae</taxon>
        <taxon>Ceutorhynchinae</taxon>
        <taxon>Ceutorhynchus</taxon>
    </lineage>
</organism>
<dbReference type="EMBL" id="OU892277">
    <property type="protein sequence ID" value="CAG9761075.1"/>
    <property type="molecule type" value="Genomic_DNA"/>
</dbReference>
<keyword evidence="3" id="KW-0175">Coiled coil</keyword>
<dbReference type="SUPFAM" id="SSF50729">
    <property type="entry name" value="PH domain-like"/>
    <property type="match status" value="1"/>
</dbReference>
<dbReference type="InterPro" id="IPR011993">
    <property type="entry name" value="PH-like_dom_sf"/>
</dbReference>
<dbReference type="CDD" id="cd13180">
    <property type="entry name" value="RanBD_RanBP3"/>
    <property type="match status" value="1"/>
</dbReference>
<dbReference type="OrthoDB" id="10250354at2759"/>
<proteinExistence type="predicted"/>
<feature type="domain" description="RanBD1" evidence="5">
    <location>
        <begin position="364"/>
        <end position="506"/>
    </location>
</feature>
<evidence type="ECO:0000256" key="3">
    <source>
        <dbReference type="SAM" id="Coils"/>
    </source>
</evidence>
<dbReference type="PANTHER" id="PTHR23138">
    <property type="entry name" value="RAN BINDING PROTEIN"/>
    <property type="match status" value="1"/>
</dbReference>
<reference evidence="6" key="1">
    <citation type="submission" date="2022-01" db="EMBL/GenBank/DDBJ databases">
        <authorList>
            <person name="King R."/>
        </authorList>
    </citation>
    <scope>NUCLEOTIDE SEQUENCE</scope>
</reference>
<name>A0A9N9QJD4_9CUCU</name>
<feature type="coiled-coil region" evidence="3">
    <location>
        <begin position="339"/>
        <end position="366"/>
    </location>
</feature>
<gene>
    <name evidence="6" type="ORF">CEUTPL_LOCUS1786</name>
</gene>
<keyword evidence="7" id="KW-1185">Reference proteome</keyword>
<feature type="compositionally biased region" description="Polar residues" evidence="4">
    <location>
        <begin position="112"/>
        <end position="122"/>
    </location>
</feature>
<dbReference type="PROSITE" id="PS50196">
    <property type="entry name" value="RANBD1"/>
    <property type="match status" value="1"/>
</dbReference>
<dbReference type="Proteomes" id="UP001152799">
    <property type="component" value="Chromosome 1"/>
</dbReference>
<evidence type="ECO:0000259" key="5">
    <source>
        <dbReference type="PROSITE" id="PS50196"/>
    </source>
</evidence>
<dbReference type="Pfam" id="PF00638">
    <property type="entry name" value="Ran_BP1"/>
    <property type="match status" value="1"/>
</dbReference>
<keyword evidence="2" id="KW-0539">Nucleus</keyword>
<dbReference type="GO" id="GO:0005634">
    <property type="term" value="C:nucleus"/>
    <property type="evidence" value="ECO:0007669"/>
    <property type="project" value="UniProtKB-SubCell"/>
</dbReference>
<evidence type="ECO:0000256" key="2">
    <source>
        <dbReference type="ARBA" id="ARBA00023242"/>
    </source>
</evidence>
<dbReference type="InterPro" id="IPR000156">
    <property type="entry name" value="Ran_bind_dom"/>
</dbReference>
<dbReference type="SMART" id="SM00160">
    <property type="entry name" value="RanBD"/>
    <property type="match status" value="1"/>
</dbReference>
<sequence length="512" mass="56695">MADVEEELASEATEASPSKKIKEDDDESKEPSSSQDNSKTEETLEENEFEICSPSNPFKKPNMNHLSSEKTVKSILKPSACSDLAPVKSSTSPTPPGGKNLKSILKPALSDSFRSPNSSLSSGILRKGILKSPTPVDPPPTKFKLRQSGFNPFSNTTNLLDSSRSDKICDNKPSNGELKFIPLESRTQVTSSQTFNMTSITSMPTFVFGQNMREKVVTDGLSLANKDTNGTSIFGLNSQDKVVKGDTETSPTSNNKNSDKTYKTSTFVFGENLHEKVILNNTSPSPLKNQIVNSSKVFFGGNLQDNGKSCETLESTSKDTNETLFSSAINTQLKTDTTKEKETKSLTESAKEYEEARANKRKYDEVEVKTGEEEEINVVSMSCKLFAFDISSKNWQERGRGTLRLNDYKLDELHHYASRVVVRASGSLRVILNTKIFADMTLEKANEKTIRMTGIDSNGEVKIFLIISSIEDSKQLYMHLVDRLERETSAQKLRKLETEASSNSDQVISIDE</sequence>
<dbReference type="PANTHER" id="PTHR23138:SF142">
    <property type="entry name" value="RAN-BINDING PROTEIN 3B-RELATED"/>
    <property type="match status" value="1"/>
</dbReference>
<evidence type="ECO:0000256" key="4">
    <source>
        <dbReference type="SAM" id="MobiDB-lite"/>
    </source>
</evidence>
<evidence type="ECO:0000256" key="1">
    <source>
        <dbReference type="ARBA" id="ARBA00004123"/>
    </source>
</evidence>
<dbReference type="GO" id="GO:0006611">
    <property type="term" value="P:protein export from nucleus"/>
    <property type="evidence" value="ECO:0007669"/>
    <property type="project" value="TreeGrafter"/>
</dbReference>
<evidence type="ECO:0000313" key="6">
    <source>
        <dbReference type="EMBL" id="CAG9761075.1"/>
    </source>
</evidence>
<feature type="region of interest" description="Disordered" evidence="4">
    <location>
        <begin position="1"/>
        <end position="141"/>
    </location>
</feature>
<evidence type="ECO:0000313" key="7">
    <source>
        <dbReference type="Proteomes" id="UP001152799"/>
    </source>
</evidence>
<protein>
    <recommendedName>
        <fullName evidence="5">RanBD1 domain-containing protein</fullName>
    </recommendedName>
</protein>
<comment type="subcellular location">
    <subcellularLocation>
        <location evidence="1">Nucleus</location>
    </subcellularLocation>
</comment>
<dbReference type="InterPro" id="IPR045255">
    <property type="entry name" value="RanBP1-like"/>
</dbReference>
<feature type="region of interest" description="Disordered" evidence="4">
    <location>
        <begin position="242"/>
        <end position="261"/>
    </location>
</feature>